<gene>
    <name evidence="21" type="ORF">SAMN04488542_13618</name>
</gene>
<comment type="similarity">
    <text evidence="4">In the C-terminal section; belongs to the PEP-utilizing enzyme family.</text>
</comment>
<organism evidence="21 22">
    <name type="scientific">Fontibacillus panacisegetis</name>
    <dbReference type="NCBI Taxonomy" id="670482"/>
    <lineage>
        <taxon>Bacteria</taxon>
        <taxon>Bacillati</taxon>
        <taxon>Bacillota</taxon>
        <taxon>Bacilli</taxon>
        <taxon>Bacillales</taxon>
        <taxon>Paenibacillaceae</taxon>
        <taxon>Fontibacillus</taxon>
    </lineage>
</organism>
<evidence type="ECO:0000256" key="1">
    <source>
        <dbReference type="ARBA" id="ARBA00001946"/>
    </source>
</evidence>
<dbReference type="SUPFAM" id="SSF50800">
    <property type="entry name" value="PK beta-barrel domain-like"/>
    <property type="match status" value="1"/>
</dbReference>
<evidence type="ECO:0000313" key="21">
    <source>
        <dbReference type="EMBL" id="SDG33059.1"/>
    </source>
</evidence>
<dbReference type="Pfam" id="PF00224">
    <property type="entry name" value="PK"/>
    <property type="match status" value="1"/>
</dbReference>
<proteinExistence type="inferred from homology"/>
<feature type="domain" description="Pyruvate kinase barrel" evidence="19">
    <location>
        <begin position="1"/>
        <end position="323"/>
    </location>
</feature>
<evidence type="ECO:0000256" key="14">
    <source>
        <dbReference type="ARBA" id="ARBA00022958"/>
    </source>
</evidence>
<keyword evidence="22" id="KW-1185">Reference proteome</keyword>
<evidence type="ECO:0000256" key="4">
    <source>
        <dbReference type="ARBA" id="ARBA00006237"/>
    </source>
</evidence>
<dbReference type="NCBIfam" id="NF004491">
    <property type="entry name" value="PRK05826.1"/>
    <property type="match status" value="1"/>
</dbReference>
<comment type="catalytic activity">
    <reaction evidence="18">
        <text>pyruvate + ATP = phosphoenolpyruvate + ADP + H(+)</text>
        <dbReference type="Rhea" id="RHEA:18157"/>
        <dbReference type="ChEBI" id="CHEBI:15361"/>
        <dbReference type="ChEBI" id="CHEBI:15378"/>
        <dbReference type="ChEBI" id="CHEBI:30616"/>
        <dbReference type="ChEBI" id="CHEBI:58702"/>
        <dbReference type="ChEBI" id="CHEBI:456216"/>
        <dbReference type="EC" id="2.7.1.40"/>
    </reaction>
</comment>
<reference evidence="21 22" key="1">
    <citation type="submission" date="2016-10" db="EMBL/GenBank/DDBJ databases">
        <authorList>
            <person name="de Groot N.N."/>
        </authorList>
    </citation>
    <scope>NUCLEOTIDE SEQUENCE [LARGE SCALE GENOMIC DNA]</scope>
    <source>
        <strain evidence="21 22">DSM 28129</strain>
    </source>
</reference>
<dbReference type="InterPro" id="IPR011037">
    <property type="entry name" value="Pyrv_Knase-like_insert_dom_sf"/>
</dbReference>
<evidence type="ECO:0000256" key="7">
    <source>
        <dbReference type="ARBA" id="ARBA00018587"/>
    </source>
</evidence>
<dbReference type="STRING" id="670482.SAMN04488542_13618"/>
<keyword evidence="10" id="KW-0547">Nucleotide-binding</keyword>
<dbReference type="GO" id="GO:0016301">
    <property type="term" value="F:kinase activity"/>
    <property type="evidence" value="ECO:0007669"/>
    <property type="project" value="UniProtKB-KW"/>
</dbReference>
<dbReference type="PRINTS" id="PR01050">
    <property type="entry name" value="PYRUVTKNASE"/>
</dbReference>
<comment type="similarity">
    <text evidence="5 18">Belongs to the pyruvate kinase family.</text>
</comment>
<evidence type="ECO:0000256" key="11">
    <source>
        <dbReference type="ARBA" id="ARBA00022777"/>
    </source>
</evidence>
<keyword evidence="15 18" id="KW-0324">Glycolysis</keyword>
<evidence type="ECO:0000256" key="13">
    <source>
        <dbReference type="ARBA" id="ARBA00022842"/>
    </source>
</evidence>
<evidence type="ECO:0000256" key="5">
    <source>
        <dbReference type="ARBA" id="ARBA00008663"/>
    </source>
</evidence>
<dbReference type="PANTHER" id="PTHR11817">
    <property type="entry name" value="PYRUVATE KINASE"/>
    <property type="match status" value="1"/>
</dbReference>
<dbReference type="InterPro" id="IPR036918">
    <property type="entry name" value="Pyrv_Knase_C_sf"/>
</dbReference>
<keyword evidence="9" id="KW-0479">Metal-binding</keyword>
<dbReference type="RefSeq" id="WP_091235559.1">
    <property type="nucleotide sequence ID" value="NZ_FNBG01000036.1"/>
</dbReference>
<dbReference type="FunFam" id="2.40.33.10:FF:000001">
    <property type="entry name" value="Pyruvate kinase"/>
    <property type="match status" value="1"/>
</dbReference>
<dbReference type="GO" id="GO:0004743">
    <property type="term" value="F:pyruvate kinase activity"/>
    <property type="evidence" value="ECO:0007669"/>
    <property type="project" value="UniProtKB-UniRule"/>
</dbReference>
<sequence>MQKTKILCTMGPSCESLPVLKEMIRSGMNIARLNMAHGELEEHSERIRKVRAASKEMNVSVPVLLDIKGPEIRIGKFKESAIELSINDEIILTTEQVLGDSKRIPVNYEDMPNVLKPGSCILIDDGLIELTVNYISGSEINCKVLNGGTLKPRKGVNLPGVKTTLPGITERDVRHIMFGLENGIDIIAVSFVRKVEDILEVRRILKERNAEHIQIISKIENEEGVANLDGIIEVSDGIMVARGDLGVEIQVEEVPLVQREIIVKCNTVGKPVIVATHMLESMQINPRPTRAEVSDVSTAVLQGADVLMLSGETAAGKYPVESVRTMATVAEKAETSIDYSEQFALRKIMKSANVTEIISQAAASSSLELNAKAIITPTESGFTARMVSKYRPKAPIIAITRHPHVMMKLCLMWGVIPVMGSEVRSTDEMFASAIENSCKTGLLKDGDFVVISAGVPIGKSGSTNLIKIQQISSRQA</sequence>
<dbReference type="SUPFAM" id="SSF51621">
    <property type="entry name" value="Phosphoenolpyruvate/pyruvate domain"/>
    <property type="match status" value="1"/>
</dbReference>
<protein>
    <recommendedName>
        <fullName evidence="7 17">Pyruvate kinase</fullName>
        <ecNumber evidence="6 17">2.7.1.40</ecNumber>
    </recommendedName>
</protein>
<evidence type="ECO:0000259" key="19">
    <source>
        <dbReference type="Pfam" id="PF00224"/>
    </source>
</evidence>
<evidence type="ECO:0000256" key="18">
    <source>
        <dbReference type="RuleBase" id="RU000504"/>
    </source>
</evidence>
<dbReference type="AlphaFoldDB" id="A0A1G7TEG9"/>
<evidence type="ECO:0000256" key="16">
    <source>
        <dbReference type="ARBA" id="ARBA00023317"/>
    </source>
</evidence>
<keyword evidence="14" id="KW-0630">Potassium</keyword>
<keyword evidence="8 18" id="KW-0808">Transferase</keyword>
<keyword evidence="16 21" id="KW-0670">Pyruvate</keyword>
<dbReference type="NCBIfam" id="NF004978">
    <property type="entry name" value="PRK06354.1"/>
    <property type="match status" value="1"/>
</dbReference>
<keyword evidence="13 18" id="KW-0460">Magnesium</keyword>
<evidence type="ECO:0000256" key="3">
    <source>
        <dbReference type="ARBA" id="ARBA00004997"/>
    </source>
</evidence>
<dbReference type="EMBL" id="FNBG01000036">
    <property type="protein sequence ID" value="SDG33059.1"/>
    <property type="molecule type" value="Genomic_DNA"/>
</dbReference>
<dbReference type="InterPro" id="IPR040442">
    <property type="entry name" value="Pyrv_kinase-like_dom_sf"/>
</dbReference>
<dbReference type="InterPro" id="IPR015806">
    <property type="entry name" value="Pyrv_Knase_insert_dom_sf"/>
</dbReference>
<evidence type="ECO:0000256" key="9">
    <source>
        <dbReference type="ARBA" id="ARBA00022723"/>
    </source>
</evidence>
<comment type="pathway">
    <text evidence="3 18">Carbohydrate degradation; glycolysis; pyruvate from D-glyceraldehyde 3-phosphate: step 5/5.</text>
</comment>
<dbReference type="SUPFAM" id="SSF52935">
    <property type="entry name" value="PK C-terminal domain-like"/>
    <property type="match status" value="1"/>
</dbReference>
<dbReference type="InterPro" id="IPR015795">
    <property type="entry name" value="Pyrv_Knase_C"/>
</dbReference>
<dbReference type="FunFam" id="3.20.20.60:FF:000025">
    <property type="entry name" value="Pyruvate kinase"/>
    <property type="match status" value="1"/>
</dbReference>
<evidence type="ECO:0000256" key="17">
    <source>
        <dbReference type="NCBIfam" id="TIGR01064"/>
    </source>
</evidence>
<feature type="domain" description="Pyruvate kinase C-terminal" evidence="20">
    <location>
        <begin position="358"/>
        <end position="468"/>
    </location>
</feature>
<comment type="cofactor">
    <cofactor evidence="2">
        <name>K(+)</name>
        <dbReference type="ChEBI" id="CHEBI:29103"/>
    </cofactor>
</comment>
<dbReference type="Gene3D" id="3.40.1380.20">
    <property type="entry name" value="Pyruvate kinase, C-terminal domain"/>
    <property type="match status" value="1"/>
</dbReference>
<evidence type="ECO:0000313" key="22">
    <source>
        <dbReference type="Proteomes" id="UP000198972"/>
    </source>
</evidence>
<dbReference type="OrthoDB" id="9812123at2"/>
<evidence type="ECO:0000256" key="12">
    <source>
        <dbReference type="ARBA" id="ARBA00022840"/>
    </source>
</evidence>
<evidence type="ECO:0000256" key="2">
    <source>
        <dbReference type="ARBA" id="ARBA00001958"/>
    </source>
</evidence>
<evidence type="ECO:0000256" key="15">
    <source>
        <dbReference type="ARBA" id="ARBA00023152"/>
    </source>
</evidence>
<evidence type="ECO:0000256" key="8">
    <source>
        <dbReference type="ARBA" id="ARBA00022679"/>
    </source>
</evidence>
<evidence type="ECO:0000256" key="10">
    <source>
        <dbReference type="ARBA" id="ARBA00022741"/>
    </source>
</evidence>
<dbReference type="Proteomes" id="UP000198972">
    <property type="component" value="Unassembled WGS sequence"/>
</dbReference>
<dbReference type="EC" id="2.7.1.40" evidence="6 17"/>
<dbReference type="GO" id="GO:0030955">
    <property type="term" value="F:potassium ion binding"/>
    <property type="evidence" value="ECO:0007669"/>
    <property type="project" value="UniProtKB-UniRule"/>
</dbReference>
<evidence type="ECO:0000259" key="20">
    <source>
        <dbReference type="Pfam" id="PF02887"/>
    </source>
</evidence>
<dbReference type="Gene3D" id="3.20.20.60">
    <property type="entry name" value="Phosphoenolpyruvate-binding domains"/>
    <property type="match status" value="1"/>
</dbReference>
<dbReference type="GO" id="GO:0005524">
    <property type="term" value="F:ATP binding"/>
    <property type="evidence" value="ECO:0007669"/>
    <property type="project" value="UniProtKB-KW"/>
</dbReference>
<dbReference type="NCBIfam" id="TIGR01064">
    <property type="entry name" value="pyruv_kin"/>
    <property type="match status" value="1"/>
</dbReference>
<name>A0A1G7TEG9_9BACL</name>
<dbReference type="UniPathway" id="UPA00109">
    <property type="reaction ID" value="UER00188"/>
</dbReference>
<evidence type="ECO:0000256" key="6">
    <source>
        <dbReference type="ARBA" id="ARBA00012142"/>
    </source>
</evidence>
<dbReference type="InterPro" id="IPR018209">
    <property type="entry name" value="Pyrv_Knase_AS"/>
</dbReference>
<dbReference type="Pfam" id="PF02887">
    <property type="entry name" value="PK_C"/>
    <property type="match status" value="1"/>
</dbReference>
<dbReference type="InterPro" id="IPR015793">
    <property type="entry name" value="Pyrv_Knase_brl"/>
</dbReference>
<keyword evidence="11 18" id="KW-0418">Kinase</keyword>
<dbReference type="InterPro" id="IPR001697">
    <property type="entry name" value="Pyr_Knase"/>
</dbReference>
<comment type="cofactor">
    <cofactor evidence="1">
        <name>Mg(2+)</name>
        <dbReference type="ChEBI" id="CHEBI:18420"/>
    </cofactor>
</comment>
<accession>A0A1G7TEG9</accession>
<dbReference type="GO" id="GO:0000287">
    <property type="term" value="F:magnesium ion binding"/>
    <property type="evidence" value="ECO:0007669"/>
    <property type="project" value="UniProtKB-UniRule"/>
</dbReference>
<dbReference type="PROSITE" id="PS00110">
    <property type="entry name" value="PYRUVATE_KINASE"/>
    <property type="match status" value="1"/>
</dbReference>
<dbReference type="Gene3D" id="2.40.33.10">
    <property type="entry name" value="PK beta-barrel domain-like"/>
    <property type="match status" value="1"/>
</dbReference>
<dbReference type="InterPro" id="IPR015813">
    <property type="entry name" value="Pyrv/PenolPyrv_kinase-like_dom"/>
</dbReference>
<keyword evidence="12" id="KW-0067">ATP-binding</keyword>